<proteinExistence type="predicted"/>
<evidence type="ECO:0000256" key="1">
    <source>
        <dbReference type="SAM" id="Phobius"/>
    </source>
</evidence>
<name>A0A8S5LX43_9CAUD</name>
<keyword evidence="1" id="KW-1133">Transmembrane helix</keyword>
<organism evidence="2">
    <name type="scientific">Myoviridae sp. ctZgq1</name>
    <dbReference type="NCBI Taxonomy" id="2826666"/>
    <lineage>
        <taxon>Viruses</taxon>
        <taxon>Duplodnaviria</taxon>
        <taxon>Heunggongvirae</taxon>
        <taxon>Uroviricota</taxon>
        <taxon>Caudoviricetes</taxon>
    </lineage>
</organism>
<protein>
    <submittedName>
        <fullName evidence="2">Uncharacterized protein</fullName>
    </submittedName>
</protein>
<reference evidence="2" key="1">
    <citation type="journal article" date="2021" name="Proc. Natl. Acad. Sci. U.S.A.">
        <title>A Catalog of Tens of Thousands of Viruses from Human Metagenomes Reveals Hidden Associations with Chronic Diseases.</title>
        <authorList>
            <person name="Tisza M.J."/>
            <person name="Buck C.B."/>
        </authorList>
    </citation>
    <scope>NUCLEOTIDE SEQUENCE</scope>
    <source>
        <strain evidence="2">CtZgq1</strain>
    </source>
</reference>
<evidence type="ECO:0000313" key="2">
    <source>
        <dbReference type="EMBL" id="DAD74609.1"/>
    </source>
</evidence>
<sequence>MSYTHLWLQYLLHFATLILYHIPLIKENSH</sequence>
<dbReference type="EMBL" id="BK014762">
    <property type="protein sequence ID" value="DAD74609.1"/>
    <property type="molecule type" value="Genomic_DNA"/>
</dbReference>
<keyword evidence="1" id="KW-0472">Membrane</keyword>
<keyword evidence="1" id="KW-0812">Transmembrane</keyword>
<feature type="transmembrane region" description="Helical" evidence="1">
    <location>
        <begin position="6"/>
        <end position="25"/>
    </location>
</feature>
<accession>A0A8S5LX43</accession>